<dbReference type="EMBL" id="LLXX01000025">
    <property type="protein sequence ID" value="KRR12816.1"/>
    <property type="molecule type" value="Genomic_DNA"/>
</dbReference>
<protein>
    <submittedName>
        <fullName evidence="1">ABC transporter substrate-binding protein</fullName>
    </submittedName>
</protein>
<keyword evidence="2" id="KW-1185">Reference proteome</keyword>
<dbReference type="AlphaFoldDB" id="A0A0R3KZN5"/>
<dbReference type="Pfam" id="PF06226">
    <property type="entry name" value="DUF1007"/>
    <property type="match status" value="1"/>
</dbReference>
<proteinExistence type="predicted"/>
<accession>A0A0R3KZN5</accession>
<dbReference type="InterPro" id="IPR010412">
    <property type="entry name" value="DUF1007"/>
</dbReference>
<dbReference type="Proteomes" id="UP000051913">
    <property type="component" value="Unassembled WGS sequence"/>
</dbReference>
<dbReference type="PIRSF" id="PIRSF008159">
    <property type="entry name" value="UCP008159_ABC"/>
    <property type="match status" value="1"/>
</dbReference>
<comment type="caution">
    <text evidence="1">The sequence shown here is derived from an EMBL/GenBank/DDBJ whole genome shotgun (WGS) entry which is preliminary data.</text>
</comment>
<sequence>MRRSLIAGTAALLALVDPADAHPHVWVTMQSEIVYAEDGTVTEIRHRWTFDEMFSTFAVQGLDKRKKGEFSREDLAGLAQVNVESLQEYRYFTFVRSSSKRVLLQKPTNYWLDYNDGLLTLNFTLPLKTPVSAQTLSLEFYDPVGFVDFTLSERNAMKLIGAPAACKLNIRKPAAGPSTSTLSEAFFNSLTASSNWGEQFASKITIQC</sequence>
<evidence type="ECO:0000313" key="2">
    <source>
        <dbReference type="Proteomes" id="UP000051913"/>
    </source>
</evidence>
<evidence type="ECO:0000313" key="1">
    <source>
        <dbReference type="EMBL" id="KRR12816.1"/>
    </source>
</evidence>
<gene>
    <name evidence="1" type="ORF">CP49_08890</name>
</gene>
<dbReference type="InterPro" id="IPR016537">
    <property type="entry name" value="UCP008159_ABC"/>
</dbReference>
<reference evidence="1 2" key="1">
    <citation type="submission" date="2014-03" db="EMBL/GenBank/DDBJ databases">
        <title>Bradyrhizobium valentinum sp. nov., isolated from effective nodules of Lupinus mariae-josephae, a lupine endemic of basic-lime soils in Eastern Spain.</title>
        <authorList>
            <person name="Duran D."/>
            <person name="Rey L."/>
            <person name="Navarro A."/>
            <person name="Busquets A."/>
            <person name="Imperial J."/>
            <person name="Ruiz-Argueso T."/>
        </authorList>
    </citation>
    <scope>NUCLEOTIDE SEQUENCE [LARGE SCALE GENOMIC DNA]</scope>
    <source>
        <strain evidence="1 2">LmjM3</strain>
    </source>
</reference>
<dbReference type="STRING" id="1518501.CQ10_23275"/>
<organism evidence="1 2">
    <name type="scientific">Bradyrhizobium valentinum</name>
    <dbReference type="NCBI Taxonomy" id="1518501"/>
    <lineage>
        <taxon>Bacteria</taxon>
        <taxon>Pseudomonadati</taxon>
        <taxon>Pseudomonadota</taxon>
        <taxon>Alphaproteobacteria</taxon>
        <taxon>Hyphomicrobiales</taxon>
        <taxon>Nitrobacteraceae</taxon>
        <taxon>Bradyrhizobium</taxon>
    </lineage>
</organism>
<name>A0A0R3KZN5_9BRAD</name>